<dbReference type="Pfam" id="PF04321">
    <property type="entry name" value="RmlD_sub_bind"/>
    <property type="match status" value="1"/>
</dbReference>
<dbReference type="FunFam" id="3.40.50.720:FF:000357">
    <property type="entry name" value="Methionine adenosyltransferase 2 subunit beta"/>
    <property type="match status" value="1"/>
</dbReference>
<dbReference type="Gene3D" id="3.40.50.720">
    <property type="entry name" value="NAD(P)-binding Rossmann-like Domain"/>
    <property type="match status" value="1"/>
</dbReference>
<evidence type="ECO:0000259" key="1">
    <source>
        <dbReference type="Pfam" id="PF04321"/>
    </source>
</evidence>
<dbReference type="InterPro" id="IPR005913">
    <property type="entry name" value="dTDP_dehydrorham_reduct"/>
</dbReference>
<dbReference type="SUPFAM" id="SSF51735">
    <property type="entry name" value="NAD(P)-binding Rossmann-fold domains"/>
    <property type="match status" value="1"/>
</dbReference>
<dbReference type="Proteomes" id="UP000297245">
    <property type="component" value="Unassembled WGS sequence"/>
</dbReference>
<dbReference type="EMBL" id="ML179266">
    <property type="protein sequence ID" value="THU92835.1"/>
    <property type="molecule type" value="Genomic_DNA"/>
</dbReference>
<dbReference type="InterPro" id="IPR029903">
    <property type="entry name" value="RmlD-like-bd"/>
</dbReference>
<name>A0A4V4HEZ4_DENBC</name>
<dbReference type="UniPathway" id="UPA00315">
    <property type="reaction ID" value="UER00080"/>
</dbReference>
<dbReference type="GO" id="GO:0006556">
    <property type="term" value="P:S-adenosylmethionine biosynthetic process"/>
    <property type="evidence" value="ECO:0007669"/>
    <property type="project" value="UniProtKB-UniPathway"/>
</dbReference>
<dbReference type="GO" id="GO:0048269">
    <property type="term" value="C:methionine adenosyltransferase complex"/>
    <property type="evidence" value="ECO:0007669"/>
    <property type="project" value="TreeGrafter"/>
</dbReference>
<accession>A0A4V4HEZ4</accession>
<dbReference type="CDD" id="cd05254">
    <property type="entry name" value="dTDP_HR_like_SDR_e"/>
    <property type="match status" value="1"/>
</dbReference>
<dbReference type="PANTHER" id="PTHR10491:SF4">
    <property type="entry name" value="METHIONINE ADENOSYLTRANSFERASE 2 SUBUNIT BETA"/>
    <property type="match status" value="1"/>
</dbReference>
<dbReference type="InterPro" id="IPR036291">
    <property type="entry name" value="NAD(P)-bd_dom_sf"/>
</dbReference>
<evidence type="ECO:0000313" key="3">
    <source>
        <dbReference type="Proteomes" id="UP000297245"/>
    </source>
</evidence>
<sequence length="296" mass="32813">MKVIITGASGVLGTAIREAFKKKPDIECLALSNTRTGDGLVPLDLMNKAEVDRVFNEFKPDWVIHCAAERRPDVAEKDPEATRRLNAEAPAHLASLSKGLNFTLVYISTDYVFDGTSPPYTPSSKTNPVQLYGQTKRDGEEAVLGFDGAKVIVLRVPVLYGPAPNNSDSAVNILLDVVQDQSGKQYKMDHYATRYPTNVIDIANFLTRLTDVKKPIPPILHYSGAEPFTKHEMCLIYAKILGLPHSHVIPDAEPPKGSGATTRPRDCQLYTKETEDVIGDLGLSLFEEWWTEYLKR</sequence>
<feature type="domain" description="RmlD-like substrate binding" evidence="1">
    <location>
        <begin position="1"/>
        <end position="278"/>
    </location>
</feature>
<proteinExistence type="predicted"/>
<reference evidence="2 3" key="1">
    <citation type="journal article" date="2019" name="Nat. Ecol. Evol.">
        <title>Megaphylogeny resolves global patterns of mushroom evolution.</title>
        <authorList>
            <person name="Varga T."/>
            <person name="Krizsan K."/>
            <person name="Foldi C."/>
            <person name="Dima B."/>
            <person name="Sanchez-Garcia M."/>
            <person name="Sanchez-Ramirez S."/>
            <person name="Szollosi G.J."/>
            <person name="Szarkandi J.G."/>
            <person name="Papp V."/>
            <person name="Albert L."/>
            <person name="Andreopoulos W."/>
            <person name="Angelini C."/>
            <person name="Antonin V."/>
            <person name="Barry K.W."/>
            <person name="Bougher N.L."/>
            <person name="Buchanan P."/>
            <person name="Buyck B."/>
            <person name="Bense V."/>
            <person name="Catcheside P."/>
            <person name="Chovatia M."/>
            <person name="Cooper J."/>
            <person name="Damon W."/>
            <person name="Desjardin D."/>
            <person name="Finy P."/>
            <person name="Geml J."/>
            <person name="Haridas S."/>
            <person name="Hughes K."/>
            <person name="Justo A."/>
            <person name="Karasinski D."/>
            <person name="Kautmanova I."/>
            <person name="Kiss B."/>
            <person name="Kocsube S."/>
            <person name="Kotiranta H."/>
            <person name="LaButti K.M."/>
            <person name="Lechner B.E."/>
            <person name="Liimatainen K."/>
            <person name="Lipzen A."/>
            <person name="Lukacs Z."/>
            <person name="Mihaltcheva S."/>
            <person name="Morgado L.N."/>
            <person name="Niskanen T."/>
            <person name="Noordeloos M.E."/>
            <person name="Ohm R.A."/>
            <person name="Ortiz-Santana B."/>
            <person name="Ovrebo C."/>
            <person name="Racz N."/>
            <person name="Riley R."/>
            <person name="Savchenko A."/>
            <person name="Shiryaev A."/>
            <person name="Soop K."/>
            <person name="Spirin V."/>
            <person name="Szebenyi C."/>
            <person name="Tomsovsky M."/>
            <person name="Tulloss R.E."/>
            <person name="Uehling J."/>
            <person name="Grigoriev I.V."/>
            <person name="Vagvolgyi C."/>
            <person name="Papp T."/>
            <person name="Martin F.M."/>
            <person name="Miettinen O."/>
            <person name="Hibbett D.S."/>
            <person name="Nagy L.G."/>
        </authorList>
    </citation>
    <scope>NUCLEOTIDE SEQUENCE [LARGE SCALE GENOMIC DNA]</scope>
    <source>
        <strain evidence="2 3">CBS 962.96</strain>
    </source>
</reference>
<dbReference type="GO" id="GO:0048270">
    <property type="term" value="F:methionine adenosyltransferase regulator activity"/>
    <property type="evidence" value="ECO:0007669"/>
    <property type="project" value="TreeGrafter"/>
</dbReference>
<dbReference type="OrthoDB" id="6235964at2759"/>
<dbReference type="AlphaFoldDB" id="A0A4V4HEZ4"/>
<dbReference type="PANTHER" id="PTHR10491">
    <property type="entry name" value="DTDP-4-DEHYDRORHAMNOSE REDUCTASE"/>
    <property type="match status" value="1"/>
</dbReference>
<gene>
    <name evidence="2" type="ORF">K435DRAFT_780104</name>
</gene>
<protein>
    <submittedName>
        <fullName evidence="2">NAD(P)-binding protein</fullName>
    </submittedName>
</protein>
<organism evidence="2 3">
    <name type="scientific">Dendrothele bispora (strain CBS 962.96)</name>
    <dbReference type="NCBI Taxonomy" id="1314807"/>
    <lineage>
        <taxon>Eukaryota</taxon>
        <taxon>Fungi</taxon>
        <taxon>Dikarya</taxon>
        <taxon>Basidiomycota</taxon>
        <taxon>Agaricomycotina</taxon>
        <taxon>Agaricomycetes</taxon>
        <taxon>Agaricomycetidae</taxon>
        <taxon>Agaricales</taxon>
        <taxon>Agaricales incertae sedis</taxon>
        <taxon>Dendrothele</taxon>
    </lineage>
</organism>
<keyword evidence="3" id="KW-1185">Reference proteome</keyword>
<evidence type="ECO:0000313" key="2">
    <source>
        <dbReference type="EMBL" id="THU92835.1"/>
    </source>
</evidence>